<dbReference type="GeneID" id="49407225"/>
<dbReference type="OrthoDB" id="9777133at2"/>
<dbReference type="GO" id="GO:0033194">
    <property type="term" value="P:response to hydroperoxide"/>
    <property type="evidence" value="ECO:0007669"/>
    <property type="project" value="TreeGrafter"/>
</dbReference>
<evidence type="ECO:0000313" key="3">
    <source>
        <dbReference type="EMBL" id="MTU03347.1"/>
    </source>
</evidence>
<comment type="caution">
    <text evidence="2">The sequence shown here is derived from an EMBL/GenBank/DDBJ whole genome shotgun (WGS) entry which is preliminary data.</text>
</comment>
<dbReference type="Pfam" id="PF03883">
    <property type="entry name" value="H2O2_YaaD"/>
    <property type="match status" value="1"/>
</dbReference>
<dbReference type="EMBL" id="WNBM01000001">
    <property type="protein sequence ID" value="MTT75215.1"/>
    <property type="molecule type" value="Genomic_DNA"/>
</dbReference>
<dbReference type="Proteomes" id="UP000443070">
    <property type="component" value="Unassembled WGS sequence"/>
</dbReference>
<dbReference type="PANTHER" id="PTHR30283:SF4">
    <property type="entry name" value="PEROXIDE STRESS RESISTANCE PROTEIN YAAA"/>
    <property type="match status" value="1"/>
</dbReference>
<name>A0A3G9HFH4_9FIRM</name>
<evidence type="ECO:0000313" key="4">
    <source>
        <dbReference type="Proteomes" id="UP000443070"/>
    </source>
</evidence>
<dbReference type="HAMAP" id="MF_00652">
    <property type="entry name" value="UPF0246"/>
    <property type="match status" value="1"/>
</dbReference>
<dbReference type="PANTHER" id="PTHR30283">
    <property type="entry name" value="PEROXIDE STRESS RESPONSE PROTEIN YAAA"/>
    <property type="match status" value="1"/>
</dbReference>
<dbReference type="Proteomes" id="UP000484547">
    <property type="component" value="Unassembled WGS sequence"/>
</dbReference>
<evidence type="ECO:0000256" key="1">
    <source>
        <dbReference type="HAMAP-Rule" id="MF_00652"/>
    </source>
</evidence>
<dbReference type="GO" id="GO:0005829">
    <property type="term" value="C:cytosol"/>
    <property type="evidence" value="ECO:0007669"/>
    <property type="project" value="TreeGrafter"/>
</dbReference>
<sequence>MQIIISPAKKMRIDNDDLVSAAEPRFLKDTEILLAELRKMQYDDLKKLWQCNDEIAALNYKRLQTMRLRANLTPAVLAYDGIQYQYMAPRVFENAQLDYVAEHLNILSGFYGILKAMDGVVPYRLEMQAKLPAAGCKNLYDFWGSRLYFELTQNDKSILNLASKEYSKVIEKYLTPEVEYVSCIFGIWQDGKVKVKATEAKMARGEMVRWCAEHNILHIEDTKKFDRLGYKYQKEQSTAKEFVFLKN</sequence>
<dbReference type="RefSeq" id="WP_113077025.1">
    <property type="nucleotide sequence ID" value="NZ_AP019004.1"/>
</dbReference>
<dbReference type="NCBIfam" id="NF002543">
    <property type="entry name" value="PRK02101.1-4"/>
    <property type="match status" value="1"/>
</dbReference>
<keyword evidence="4" id="KW-1185">Reference proteome</keyword>
<comment type="similarity">
    <text evidence="1">Belongs to the UPF0246 family.</text>
</comment>
<accession>A0A3G9HFH4</accession>
<dbReference type="EMBL" id="WNBW01000001">
    <property type="protein sequence ID" value="MTU03347.1"/>
    <property type="molecule type" value="Genomic_DNA"/>
</dbReference>
<evidence type="ECO:0000313" key="2">
    <source>
        <dbReference type="EMBL" id="MTT75215.1"/>
    </source>
</evidence>
<proteinExistence type="inferred from homology"/>
<dbReference type="AlphaFoldDB" id="A0A3G9HFH4"/>
<protein>
    <recommendedName>
        <fullName evidence="1">UPF0246 protein GMD11_02890</fullName>
    </recommendedName>
</protein>
<reference evidence="4 5" key="1">
    <citation type="journal article" date="2019" name="Nat. Med.">
        <title>A library of human gut bacterial isolates paired with longitudinal multiomics data enables mechanistic microbiome research.</title>
        <authorList>
            <person name="Poyet M."/>
            <person name="Groussin M."/>
            <person name="Gibbons S.M."/>
            <person name="Avila-Pacheco J."/>
            <person name="Jiang X."/>
            <person name="Kearney S.M."/>
            <person name="Perrotta A.R."/>
            <person name="Berdy B."/>
            <person name="Zhao S."/>
            <person name="Lieberman T.D."/>
            <person name="Swanson P.K."/>
            <person name="Smith M."/>
            <person name="Roesemann S."/>
            <person name="Alexander J.E."/>
            <person name="Rich S.A."/>
            <person name="Livny J."/>
            <person name="Vlamakis H."/>
            <person name="Clish C."/>
            <person name="Bullock K."/>
            <person name="Deik A."/>
            <person name="Scott J."/>
            <person name="Pierce K.A."/>
            <person name="Xavier R.J."/>
            <person name="Alm E.J."/>
        </authorList>
    </citation>
    <scope>NUCLEOTIDE SEQUENCE [LARGE SCALE GENOMIC DNA]</scope>
    <source>
        <strain evidence="2 5">BIOML-A13</strain>
        <strain evidence="3 4">BIOML-A3</strain>
    </source>
</reference>
<evidence type="ECO:0000313" key="5">
    <source>
        <dbReference type="Proteomes" id="UP000484547"/>
    </source>
</evidence>
<gene>
    <name evidence="2" type="primary">yaaA</name>
    <name evidence="2" type="ORF">GMD11_02890</name>
    <name evidence="3" type="ORF">GMD18_02890</name>
</gene>
<organism evidence="2 5">
    <name type="scientific">Phascolarctobacterium faecium</name>
    <dbReference type="NCBI Taxonomy" id="33025"/>
    <lineage>
        <taxon>Bacteria</taxon>
        <taxon>Bacillati</taxon>
        <taxon>Bacillota</taxon>
        <taxon>Negativicutes</taxon>
        <taxon>Acidaminococcales</taxon>
        <taxon>Acidaminococcaceae</taxon>
        <taxon>Phascolarctobacterium</taxon>
    </lineage>
</organism>
<dbReference type="InterPro" id="IPR005583">
    <property type="entry name" value="YaaA"/>
</dbReference>